<dbReference type="AlphaFoldDB" id="Q1D7I2"/>
<dbReference type="InterPro" id="IPR029063">
    <property type="entry name" value="SAM-dependent_MTases_sf"/>
</dbReference>
<dbReference type="Proteomes" id="UP000002402">
    <property type="component" value="Chromosome"/>
</dbReference>
<evidence type="ECO:0000313" key="2">
    <source>
        <dbReference type="EMBL" id="ABF87834.1"/>
    </source>
</evidence>
<sequence>MGAMSPPEPFPLYHPADVRRAFSSDDATRRFAKVAQLEPGSRVLVLGCGPDGSAALLLAREMGCTVVAADTDDALLNPVRERVRAQGLAEQIEVRRVSLDALGLSDGEFNGILIQGRVLYALKATLANMRSLLSKRGRLGFTFPARVGRFAPKASLDFWERRIAGPLLLPRELLQVVEGAGYEPESAESLHDAELDAHYRDIETFLSSVPGSQPAALREELALHRESNGKASVSYAFVVGRRKEQGEKPPASRDRG</sequence>
<dbReference type="OrthoDB" id="5496574at2"/>
<keyword evidence="3" id="KW-1185">Reference proteome</keyword>
<organism evidence="2 3">
    <name type="scientific">Myxococcus xanthus (strain DK1622)</name>
    <dbReference type="NCBI Taxonomy" id="246197"/>
    <lineage>
        <taxon>Bacteria</taxon>
        <taxon>Pseudomonadati</taxon>
        <taxon>Myxococcota</taxon>
        <taxon>Myxococcia</taxon>
        <taxon>Myxococcales</taxon>
        <taxon>Cystobacterineae</taxon>
        <taxon>Myxococcaceae</taxon>
        <taxon>Myxococcus</taxon>
    </lineage>
</organism>
<dbReference type="HOGENOM" id="CLU_1097656_0_0_7"/>
<evidence type="ECO:0000313" key="3">
    <source>
        <dbReference type="Proteomes" id="UP000002402"/>
    </source>
</evidence>
<gene>
    <name evidence="2" type="ordered locus">MXAN_3190</name>
</gene>
<dbReference type="Pfam" id="PF13649">
    <property type="entry name" value="Methyltransf_25"/>
    <property type="match status" value="1"/>
</dbReference>
<dbReference type="EnsemblBacteria" id="ABF87834">
    <property type="protein sequence ID" value="ABF87834"/>
    <property type="gene ID" value="MXAN_3190"/>
</dbReference>
<dbReference type="InterPro" id="IPR041698">
    <property type="entry name" value="Methyltransf_25"/>
</dbReference>
<proteinExistence type="predicted"/>
<feature type="domain" description="Methyltransferase" evidence="1">
    <location>
        <begin position="43"/>
        <end position="137"/>
    </location>
</feature>
<evidence type="ECO:0000259" key="1">
    <source>
        <dbReference type="Pfam" id="PF13649"/>
    </source>
</evidence>
<dbReference type="EMBL" id="CP000113">
    <property type="protein sequence ID" value="ABF87834.1"/>
    <property type="molecule type" value="Genomic_DNA"/>
</dbReference>
<dbReference type="STRING" id="246197.MXAN_3190"/>
<dbReference type="Gene3D" id="3.40.50.150">
    <property type="entry name" value="Vaccinia Virus protein VP39"/>
    <property type="match status" value="1"/>
</dbReference>
<protein>
    <recommendedName>
        <fullName evidence="1">Methyltransferase domain-containing protein</fullName>
    </recommendedName>
</protein>
<dbReference type="eggNOG" id="COG2230">
    <property type="taxonomic scope" value="Bacteria"/>
</dbReference>
<name>Q1D7I2_MYXXD</name>
<accession>Q1D7I2</accession>
<dbReference type="KEGG" id="mxa:MXAN_3190"/>
<reference evidence="2 3" key="1">
    <citation type="journal article" date="2006" name="Proc. Natl. Acad. Sci. U.S.A.">
        <title>Evolution of sensory complexity recorded in a myxobacterial genome.</title>
        <authorList>
            <person name="Goldman B.S."/>
            <person name="Nierman W.C."/>
            <person name="Kaiser D."/>
            <person name="Slater S.C."/>
            <person name="Durkin A.S."/>
            <person name="Eisen J.A."/>
            <person name="Ronning C.M."/>
            <person name="Barbazuk W.B."/>
            <person name="Blanchard M."/>
            <person name="Field C."/>
            <person name="Halling C."/>
            <person name="Hinkle G."/>
            <person name="Iartchuk O."/>
            <person name="Kim H.S."/>
            <person name="Mackenzie C."/>
            <person name="Madupu R."/>
            <person name="Miller N."/>
            <person name="Shvartsbeyn A."/>
            <person name="Sullivan S.A."/>
            <person name="Vaudin M."/>
            <person name="Wiegand R."/>
            <person name="Kaplan H.B."/>
        </authorList>
    </citation>
    <scope>NUCLEOTIDE SEQUENCE [LARGE SCALE GENOMIC DNA]</scope>
    <source>
        <strain evidence="3">DK1622</strain>
    </source>
</reference>
<dbReference type="SUPFAM" id="SSF53335">
    <property type="entry name" value="S-adenosyl-L-methionine-dependent methyltransferases"/>
    <property type="match status" value="1"/>
</dbReference>